<keyword evidence="5" id="KW-0472">Membrane</keyword>
<evidence type="ECO:0000256" key="1">
    <source>
        <dbReference type="ARBA" id="ARBA00004167"/>
    </source>
</evidence>
<comment type="subcellular location">
    <subcellularLocation>
        <location evidence="1">Membrane</location>
        <topology evidence="1">Single-pass membrane protein</topology>
    </subcellularLocation>
</comment>
<evidence type="ECO:0000256" key="2">
    <source>
        <dbReference type="ARBA" id="ARBA00010221"/>
    </source>
</evidence>
<comment type="similarity">
    <text evidence="2">Belongs to the SscA family.</text>
</comment>
<gene>
    <name evidence="6" type="ORF">COD19_10625</name>
</gene>
<dbReference type="Proteomes" id="UP000225766">
    <property type="component" value="Unassembled WGS sequence"/>
</dbReference>
<evidence type="ECO:0000256" key="5">
    <source>
        <dbReference type="ARBA" id="ARBA00023136"/>
    </source>
</evidence>
<protein>
    <submittedName>
        <fullName evidence="6">Sporulation protein YjcZ</fullName>
    </submittedName>
</protein>
<dbReference type="Pfam" id="PF09680">
    <property type="entry name" value="YjcZ_2"/>
    <property type="match status" value="1"/>
</dbReference>
<keyword evidence="3" id="KW-0812">Transmembrane</keyword>
<evidence type="ECO:0000313" key="7">
    <source>
        <dbReference type="Proteomes" id="UP000225766"/>
    </source>
</evidence>
<keyword evidence="4" id="KW-1133">Transmembrane helix</keyword>
<dbReference type="EMBL" id="NUMG01000010">
    <property type="protein sequence ID" value="PGU02789.1"/>
    <property type="molecule type" value="Genomic_DNA"/>
</dbReference>
<comment type="caution">
    <text evidence="6">The sequence shown here is derived from an EMBL/GenBank/DDBJ whole genome shotgun (WGS) entry which is preliminary data.</text>
</comment>
<reference evidence="6 7" key="1">
    <citation type="submission" date="2017-09" db="EMBL/GenBank/DDBJ databases">
        <title>Large-scale bioinformatics analysis of Bacillus genomes uncovers conserved roles of natural products in bacterial physiology.</title>
        <authorList>
            <consortium name="Agbiome Team Llc"/>
            <person name="Bleich R.M."/>
            <person name="Grubbs K.J."/>
            <person name="Santa Maria K.C."/>
            <person name="Allen S.E."/>
            <person name="Farag S."/>
            <person name="Shank E.A."/>
            <person name="Bowers A."/>
        </authorList>
    </citation>
    <scope>NUCLEOTIDE SEQUENCE [LARGE SCALE GENOMIC DNA]</scope>
    <source>
        <strain evidence="6 7">AFS040105</strain>
    </source>
</reference>
<accession>A0A2A8JA85</accession>
<evidence type="ECO:0000256" key="3">
    <source>
        <dbReference type="ARBA" id="ARBA00022692"/>
    </source>
</evidence>
<dbReference type="InterPro" id="IPR010070">
    <property type="entry name" value="YjcZ-like"/>
</dbReference>
<proteinExistence type="inferred from homology"/>
<evidence type="ECO:0000313" key="6">
    <source>
        <dbReference type="EMBL" id="PGU02789.1"/>
    </source>
</evidence>
<name>A0A2A8JA85_BACCE</name>
<sequence>MIKYEYKFFLLLKGKIYMGYGNSCYGDCGFDDGFSLLFVLFILLIIVGTISS</sequence>
<dbReference type="GO" id="GO:0016020">
    <property type="term" value="C:membrane"/>
    <property type="evidence" value="ECO:0007669"/>
    <property type="project" value="UniProtKB-SubCell"/>
</dbReference>
<dbReference type="NCBIfam" id="TIGR01732">
    <property type="entry name" value="tiny_TM_bacill"/>
    <property type="match status" value="1"/>
</dbReference>
<evidence type="ECO:0000256" key="4">
    <source>
        <dbReference type="ARBA" id="ARBA00022989"/>
    </source>
</evidence>
<dbReference type="AlphaFoldDB" id="A0A2A8JA85"/>
<organism evidence="6 7">
    <name type="scientific">Bacillus cereus</name>
    <dbReference type="NCBI Taxonomy" id="1396"/>
    <lineage>
        <taxon>Bacteria</taxon>
        <taxon>Bacillati</taxon>
        <taxon>Bacillota</taxon>
        <taxon>Bacilli</taxon>
        <taxon>Bacillales</taxon>
        <taxon>Bacillaceae</taxon>
        <taxon>Bacillus</taxon>
        <taxon>Bacillus cereus group</taxon>
    </lineage>
</organism>